<dbReference type="AlphaFoldDB" id="A0A2A2KIV2"/>
<feature type="compositionally biased region" description="Basic and acidic residues" evidence="1">
    <location>
        <begin position="53"/>
        <end position="71"/>
    </location>
</feature>
<evidence type="ECO:0000313" key="3">
    <source>
        <dbReference type="Proteomes" id="UP000218231"/>
    </source>
</evidence>
<keyword evidence="3" id="KW-1185">Reference proteome</keyword>
<feature type="region of interest" description="Disordered" evidence="1">
    <location>
        <begin position="1"/>
        <end position="22"/>
    </location>
</feature>
<organism evidence="2 3">
    <name type="scientific">Diploscapter pachys</name>
    <dbReference type="NCBI Taxonomy" id="2018661"/>
    <lineage>
        <taxon>Eukaryota</taxon>
        <taxon>Metazoa</taxon>
        <taxon>Ecdysozoa</taxon>
        <taxon>Nematoda</taxon>
        <taxon>Chromadorea</taxon>
        <taxon>Rhabditida</taxon>
        <taxon>Rhabditina</taxon>
        <taxon>Rhabditomorpha</taxon>
        <taxon>Rhabditoidea</taxon>
        <taxon>Rhabditidae</taxon>
        <taxon>Diploscapter</taxon>
    </lineage>
</organism>
<feature type="region of interest" description="Disordered" evidence="1">
    <location>
        <begin position="39"/>
        <end position="77"/>
    </location>
</feature>
<protein>
    <submittedName>
        <fullName evidence="2">Uncharacterized protein</fullName>
    </submittedName>
</protein>
<accession>A0A2A2KIV2</accession>
<evidence type="ECO:0000256" key="1">
    <source>
        <dbReference type="SAM" id="MobiDB-lite"/>
    </source>
</evidence>
<sequence length="107" mass="11815">MLASPQPSRDKPAPAGLEYPGGRLLLPLDRLTHPRRITHHHRSRRHIPGHHAAGADHDVITDGHPRQDDRPAANPDVVADDHRAPAFQATAAQRRVQRVVLAPTLML</sequence>
<name>A0A2A2KIV2_9BILA</name>
<feature type="compositionally biased region" description="Basic residues" evidence="1">
    <location>
        <begin position="39"/>
        <end position="49"/>
    </location>
</feature>
<gene>
    <name evidence="2" type="ORF">WR25_11351</name>
</gene>
<dbReference type="EMBL" id="LIAE01008510">
    <property type="protein sequence ID" value="PAV73800.1"/>
    <property type="molecule type" value="Genomic_DNA"/>
</dbReference>
<comment type="caution">
    <text evidence="2">The sequence shown here is derived from an EMBL/GenBank/DDBJ whole genome shotgun (WGS) entry which is preliminary data.</text>
</comment>
<evidence type="ECO:0000313" key="2">
    <source>
        <dbReference type="EMBL" id="PAV73800.1"/>
    </source>
</evidence>
<reference evidence="2 3" key="1">
    <citation type="journal article" date="2017" name="Curr. Biol.">
        <title>Genome architecture and evolution of a unichromosomal asexual nematode.</title>
        <authorList>
            <person name="Fradin H."/>
            <person name="Zegar C."/>
            <person name="Gutwein M."/>
            <person name="Lucas J."/>
            <person name="Kovtun M."/>
            <person name="Corcoran D."/>
            <person name="Baugh L.R."/>
            <person name="Kiontke K."/>
            <person name="Gunsalus K."/>
            <person name="Fitch D.H."/>
            <person name="Piano F."/>
        </authorList>
    </citation>
    <scope>NUCLEOTIDE SEQUENCE [LARGE SCALE GENOMIC DNA]</scope>
    <source>
        <strain evidence="2">PF1309</strain>
    </source>
</reference>
<proteinExistence type="predicted"/>
<dbReference type="Proteomes" id="UP000218231">
    <property type="component" value="Unassembled WGS sequence"/>
</dbReference>